<feature type="region of interest" description="Disordered" evidence="6">
    <location>
        <begin position="86"/>
        <end position="119"/>
    </location>
</feature>
<evidence type="ECO:0000256" key="6">
    <source>
        <dbReference type="SAM" id="MobiDB-lite"/>
    </source>
</evidence>
<dbReference type="STRING" id="870435.A0A0C3JZE7"/>
<organism evidence="9 10">
    <name type="scientific">Pisolithus tinctorius Marx 270</name>
    <dbReference type="NCBI Taxonomy" id="870435"/>
    <lineage>
        <taxon>Eukaryota</taxon>
        <taxon>Fungi</taxon>
        <taxon>Dikarya</taxon>
        <taxon>Basidiomycota</taxon>
        <taxon>Agaricomycotina</taxon>
        <taxon>Agaricomycetes</taxon>
        <taxon>Agaricomycetidae</taxon>
        <taxon>Boletales</taxon>
        <taxon>Sclerodermatineae</taxon>
        <taxon>Pisolithaceae</taxon>
        <taxon>Pisolithus</taxon>
    </lineage>
</organism>
<dbReference type="GO" id="GO:0008270">
    <property type="term" value="F:zinc ion binding"/>
    <property type="evidence" value="ECO:0007669"/>
    <property type="project" value="UniProtKB-KW"/>
</dbReference>
<evidence type="ECO:0000313" key="9">
    <source>
        <dbReference type="EMBL" id="KIO14533.1"/>
    </source>
</evidence>
<evidence type="ECO:0000259" key="7">
    <source>
        <dbReference type="Pfam" id="PF07967"/>
    </source>
</evidence>
<dbReference type="GO" id="GO:0005634">
    <property type="term" value="C:nucleus"/>
    <property type="evidence" value="ECO:0007669"/>
    <property type="project" value="UniProtKB-SubCell"/>
</dbReference>
<comment type="subcellular location">
    <subcellularLocation>
        <location evidence="1">Nucleus</location>
    </subcellularLocation>
</comment>
<dbReference type="InterPro" id="IPR013909">
    <property type="entry name" value="NuBaID_C"/>
</dbReference>
<feature type="region of interest" description="Disordered" evidence="6">
    <location>
        <begin position="338"/>
        <end position="366"/>
    </location>
</feature>
<feature type="compositionally biased region" description="Polar residues" evidence="6">
    <location>
        <begin position="97"/>
        <end position="107"/>
    </location>
</feature>
<feature type="domain" description="C3HC-type" evidence="7">
    <location>
        <begin position="119"/>
        <end position="229"/>
    </location>
</feature>
<dbReference type="OrthoDB" id="2592092at2759"/>
<dbReference type="PANTHER" id="PTHR15835:SF6">
    <property type="entry name" value="ZINC FINGER C3HC-TYPE PROTEIN 1"/>
    <property type="match status" value="1"/>
</dbReference>
<evidence type="ECO:0000256" key="2">
    <source>
        <dbReference type="ARBA" id="ARBA00022723"/>
    </source>
</evidence>
<keyword evidence="4" id="KW-0862">Zinc</keyword>
<feature type="region of interest" description="Disordered" evidence="6">
    <location>
        <begin position="1"/>
        <end position="41"/>
    </location>
</feature>
<keyword evidence="2" id="KW-0479">Metal-binding</keyword>
<feature type="region of interest" description="Disordered" evidence="6">
    <location>
        <begin position="261"/>
        <end position="288"/>
    </location>
</feature>
<dbReference type="EMBL" id="KN831944">
    <property type="protein sequence ID" value="KIO14533.1"/>
    <property type="molecule type" value="Genomic_DNA"/>
</dbReference>
<dbReference type="InParanoid" id="A0A0C3JZE7"/>
<accession>A0A0C3JZE7</accession>
<dbReference type="Proteomes" id="UP000054217">
    <property type="component" value="Unassembled WGS sequence"/>
</dbReference>
<keyword evidence="5" id="KW-0539">Nucleus</keyword>
<feature type="compositionally biased region" description="Low complexity" evidence="6">
    <location>
        <begin position="16"/>
        <end position="26"/>
    </location>
</feature>
<keyword evidence="10" id="KW-1185">Reference proteome</keyword>
<keyword evidence="3" id="KW-0863">Zinc-finger</keyword>
<reference evidence="9 10" key="1">
    <citation type="submission" date="2014-04" db="EMBL/GenBank/DDBJ databases">
        <authorList>
            <consortium name="DOE Joint Genome Institute"/>
            <person name="Kuo A."/>
            <person name="Kohler A."/>
            <person name="Costa M.D."/>
            <person name="Nagy L.G."/>
            <person name="Floudas D."/>
            <person name="Copeland A."/>
            <person name="Barry K.W."/>
            <person name="Cichocki N."/>
            <person name="Veneault-Fourrey C."/>
            <person name="LaButti K."/>
            <person name="Lindquist E.A."/>
            <person name="Lipzen A."/>
            <person name="Lundell T."/>
            <person name="Morin E."/>
            <person name="Murat C."/>
            <person name="Sun H."/>
            <person name="Tunlid A."/>
            <person name="Henrissat B."/>
            <person name="Grigoriev I.V."/>
            <person name="Hibbett D.S."/>
            <person name="Martin F."/>
            <person name="Nordberg H.P."/>
            <person name="Cantor M.N."/>
            <person name="Hua S.X."/>
        </authorList>
    </citation>
    <scope>NUCLEOTIDE SEQUENCE [LARGE SCALE GENOMIC DNA]</scope>
    <source>
        <strain evidence="9 10">Marx 270</strain>
    </source>
</reference>
<gene>
    <name evidence="9" type="ORF">M404DRAFT_118757</name>
</gene>
<dbReference type="Pfam" id="PF07967">
    <property type="entry name" value="zf-C3HC"/>
    <property type="match status" value="1"/>
</dbReference>
<reference evidence="10" key="2">
    <citation type="submission" date="2015-01" db="EMBL/GenBank/DDBJ databases">
        <title>Evolutionary Origins and Diversification of the Mycorrhizal Mutualists.</title>
        <authorList>
            <consortium name="DOE Joint Genome Institute"/>
            <consortium name="Mycorrhizal Genomics Consortium"/>
            <person name="Kohler A."/>
            <person name="Kuo A."/>
            <person name="Nagy L.G."/>
            <person name="Floudas D."/>
            <person name="Copeland A."/>
            <person name="Barry K.W."/>
            <person name="Cichocki N."/>
            <person name="Veneault-Fourrey C."/>
            <person name="LaButti K."/>
            <person name="Lindquist E.A."/>
            <person name="Lipzen A."/>
            <person name="Lundell T."/>
            <person name="Morin E."/>
            <person name="Murat C."/>
            <person name="Riley R."/>
            <person name="Ohm R."/>
            <person name="Sun H."/>
            <person name="Tunlid A."/>
            <person name="Henrissat B."/>
            <person name="Grigoriev I.V."/>
            <person name="Hibbett D.S."/>
            <person name="Martin F."/>
        </authorList>
    </citation>
    <scope>NUCLEOTIDE SEQUENCE [LARGE SCALE GENOMIC DNA]</scope>
    <source>
        <strain evidence="10">Marx 270</strain>
    </source>
</reference>
<evidence type="ECO:0000256" key="4">
    <source>
        <dbReference type="ARBA" id="ARBA00022833"/>
    </source>
</evidence>
<dbReference type="PANTHER" id="PTHR15835">
    <property type="entry name" value="NUCLEAR-INTERACTING PARTNER OF ALK"/>
    <property type="match status" value="1"/>
</dbReference>
<evidence type="ECO:0000256" key="5">
    <source>
        <dbReference type="ARBA" id="ARBA00023242"/>
    </source>
</evidence>
<evidence type="ECO:0000259" key="8">
    <source>
        <dbReference type="Pfam" id="PF08600"/>
    </source>
</evidence>
<evidence type="ECO:0000256" key="1">
    <source>
        <dbReference type="ARBA" id="ARBA00004123"/>
    </source>
</evidence>
<name>A0A0C3JZE7_PISTI</name>
<evidence type="ECO:0000256" key="3">
    <source>
        <dbReference type="ARBA" id="ARBA00022771"/>
    </source>
</evidence>
<proteinExistence type="predicted"/>
<dbReference type="AlphaFoldDB" id="A0A0C3JZE7"/>
<feature type="non-terminal residue" evidence="9">
    <location>
        <position position="1"/>
    </location>
</feature>
<sequence length="531" mass="56848">QRKLEDAIQSLDVAVSPSTSSQSISSVADKPPLAKRPNPSRSFYSTLAKYGIESRTETKHTSSPDISNTINLSTSAPHLAAILARTASRSSQSSPSNQKTITFNHSSAPPVHATSEYRPSSTQSFLSRLATYKLSTYANKPPQIDAVAAAKRGWVNDGKDRLVCGICDVSWVLAGRDGMTKEAANALIEKQRVSLVDMHKDGCPWKTRQCEDSVYRVPLQPPSFTARDLRITAVALDSIISKIAIKHPLTSSQLSSLRSAVSTATVPTPPSEDPSAMQVDESAPPPAAELSDTSFIVALFGWQPAPSPPHDRRPMSSLSVSRSGSFVASVSTPALSRASSVSRSFTDRGSTPTPMPPPASAMGLSTSSTSAKDMSLIHCPLCQRRVGLWSFATVELADESSMGEEQEQQHAPLTSGSRSRRAFDVVKEHRSYCPYVVRSTAVPSLPSATTSGTSNLPNNGGGLVEGWRAVLTVVQRHGLSQRQRMSRFVSGSSEGTERGRDEELEGVEAMVAGVKSKGGRDLIKYVRGLLG</sequence>
<dbReference type="HOGENOM" id="CLU_024082_0_0_1"/>
<evidence type="ECO:0008006" key="11">
    <source>
        <dbReference type="Google" id="ProtNLM"/>
    </source>
</evidence>
<protein>
    <recommendedName>
        <fullName evidence="11">C3HC-type domain-containing protein</fullName>
    </recommendedName>
</protein>
<dbReference type="Pfam" id="PF08600">
    <property type="entry name" value="NuBaID_C"/>
    <property type="match status" value="1"/>
</dbReference>
<dbReference type="InterPro" id="IPR012935">
    <property type="entry name" value="NuBaID_N"/>
</dbReference>
<feature type="domain" description="NuBaID C-terminal" evidence="8">
    <location>
        <begin position="367"/>
        <end position="441"/>
    </location>
</feature>
<feature type="compositionally biased region" description="Polar residues" evidence="6">
    <location>
        <begin position="338"/>
        <end position="348"/>
    </location>
</feature>
<evidence type="ECO:0000313" key="10">
    <source>
        <dbReference type="Proteomes" id="UP000054217"/>
    </source>
</evidence>